<dbReference type="RefSeq" id="WP_014611632.1">
    <property type="nucleotide sequence ID" value="NZ_CP091834.1"/>
</dbReference>
<dbReference type="EMBL" id="JASGOQ010000003">
    <property type="protein sequence ID" value="MDV5393140.1"/>
    <property type="molecule type" value="Genomic_DNA"/>
</dbReference>
<gene>
    <name evidence="1" type="ORF">QM089_23410</name>
</gene>
<evidence type="ECO:0000313" key="1">
    <source>
        <dbReference type="EMBL" id="MDV5393140.1"/>
    </source>
</evidence>
<sequence length="346" mass="39667">MAENQFGLLVTDEEKRPNRHISSHLFSRATIFHPSPTYTPWMLERMAGRLESDLNKPLSSVEFPLFSKNFRVDLHGDFLLQSHKDLLETIIAYAKTIKLDDESYAAGERLTWKAIFKALPELQVVGSGLEFDSVLDPDATVFSIGLYELAGWLSVKPDRVNYDLIEKRIFQLSMARLVVNEINEDGQIVDVNPIKFVDDFRLCYDSSKNKNGKGSRSTNHVFLVLDRRLIDAILNYGYYYRIEQHKIMHYRSPALRSFLKWIKTHEPQYLNGKKLAWTLAEYAKSVASPVGANFLRNLKEQVLSNVAEIEADFHFSIRKHSFDEEQIFYVGTGNNNGEGGLLNAKP</sequence>
<dbReference type="Proteomes" id="UP001187859">
    <property type="component" value="Unassembled WGS sequence"/>
</dbReference>
<organism evidence="1 2">
    <name type="scientific">Shewanella xiamenensis</name>
    <dbReference type="NCBI Taxonomy" id="332186"/>
    <lineage>
        <taxon>Bacteria</taxon>
        <taxon>Pseudomonadati</taxon>
        <taxon>Pseudomonadota</taxon>
        <taxon>Gammaproteobacteria</taxon>
        <taxon>Alteromonadales</taxon>
        <taxon>Shewanellaceae</taxon>
        <taxon>Shewanella</taxon>
    </lineage>
</organism>
<reference evidence="1" key="1">
    <citation type="submission" date="2023-05" db="EMBL/GenBank/DDBJ databases">
        <title>Colonisation of extended spectrum b-lactamase- and carbapenemase-producing bacteria on hospital surfaces from low- and middle-income countries.</title>
        <authorList>
            <person name="Nieto-Rosado M."/>
            <person name="Sands K."/>
            <person name="Iregbu K."/>
            <person name="Zahra R."/>
            <person name="Mazarati J.B."/>
            <person name="Mehtar S."/>
            <person name="Barnards-Group B."/>
            <person name="Walsh T.R."/>
        </authorList>
    </citation>
    <scope>NUCLEOTIDE SEQUENCE</scope>
    <source>
        <strain evidence="1">PP-E493</strain>
    </source>
</reference>
<dbReference type="AlphaFoldDB" id="A0AAE4Q514"/>
<evidence type="ECO:0000313" key="2">
    <source>
        <dbReference type="Proteomes" id="UP001187859"/>
    </source>
</evidence>
<accession>A0AAE4Q514</accession>
<proteinExistence type="predicted"/>
<comment type="caution">
    <text evidence="1">The sequence shown here is derived from an EMBL/GenBank/DDBJ whole genome shotgun (WGS) entry which is preliminary data.</text>
</comment>
<protein>
    <submittedName>
        <fullName evidence="1">Uncharacterized protein</fullName>
    </submittedName>
</protein>
<name>A0AAE4Q514_9GAMM</name>